<gene>
    <name evidence="1" type="ORF">AWB68_07939</name>
</gene>
<protein>
    <submittedName>
        <fullName evidence="1">Uncharacterized protein</fullName>
    </submittedName>
</protein>
<evidence type="ECO:0000313" key="1">
    <source>
        <dbReference type="EMBL" id="SAL86192.1"/>
    </source>
</evidence>
<organism evidence="1 2">
    <name type="scientific">Caballeronia choica</name>
    <dbReference type="NCBI Taxonomy" id="326476"/>
    <lineage>
        <taxon>Bacteria</taxon>
        <taxon>Pseudomonadati</taxon>
        <taxon>Pseudomonadota</taxon>
        <taxon>Betaproteobacteria</taxon>
        <taxon>Burkholderiales</taxon>
        <taxon>Burkholderiaceae</taxon>
        <taxon>Caballeronia</taxon>
    </lineage>
</organism>
<reference evidence="1" key="1">
    <citation type="submission" date="2016-01" db="EMBL/GenBank/DDBJ databases">
        <authorList>
            <person name="Peeters C."/>
        </authorList>
    </citation>
    <scope>NUCLEOTIDE SEQUENCE [LARGE SCALE GENOMIC DNA]</scope>
    <source>
        <strain evidence="1">LMG 22940</strain>
    </source>
</reference>
<dbReference type="OrthoDB" id="9132540at2"/>
<dbReference type="RefSeq" id="WP_087649722.1">
    <property type="nucleotide sequence ID" value="NZ_FCON02000217.1"/>
</dbReference>
<sequence>MTHTRRTHETAPAFRFTTHFADNEIAHLERMIRSPHWHYTHAWPASYWRERVEVLQRDAVLLPQQRARLDALLVELENVAAALAKPSPAARTSRPVERTTVPI</sequence>
<name>A0A158KYI9_9BURK</name>
<comment type="caution">
    <text evidence="1">The sequence shown here is derived from an EMBL/GenBank/DDBJ whole genome shotgun (WGS) entry which is preliminary data.</text>
</comment>
<dbReference type="AlphaFoldDB" id="A0A158KYI9"/>
<dbReference type="Proteomes" id="UP000054770">
    <property type="component" value="Unassembled WGS sequence"/>
</dbReference>
<dbReference type="EMBL" id="FCON02000217">
    <property type="protein sequence ID" value="SAL86192.1"/>
    <property type="molecule type" value="Genomic_DNA"/>
</dbReference>
<proteinExistence type="predicted"/>
<keyword evidence="2" id="KW-1185">Reference proteome</keyword>
<evidence type="ECO:0000313" key="2">
    <source>
        <dbReference type="Proteomes" id="UP000054770"/>
    </source>
</evidence>
<accession>A0A158KYI9</accession>